<dbReference type="Proteomes" id="UP000639772">
    <property type="component" value="Unassembled WGS sequence"/>
</dbReference>
<gene>
    <name evidence="1" type="ORF">HPP92_028954</name>
</gene>
<name>A0A835U2R6_VANPL</name>
<evidence type="ECO:0000313" key="2">
    <source>
        <dbReference type="Proteomes" id="UP000639772"/>
    </source>
</evidence>
<dbReference type="EMBL" id="JADCNM010000603">
    <property type="protein sequence ID" value="KAG0446212.1"/>
    <property type="molecule type" value="Genomic_DNA"/>
</dbReference>
<comment type="caution">
    <text evidence="1">The sequence shown here is derived from an EMBL/GenBank/DDBJ whole genome shotgun (WGS) entry which is preliminary data.</text>
</comment>
<evidence type="ECO:0000313" key="1">
    <source>
        <dbReference type="EMBL" id="KAG0446212.1"/>
    </source>
</evidence>
<proteinExistence type="predicted"/>
<accession>A0A835U2R6</accession>
<reference evidence="1 2" key="1">
    <citation type="journal article" date="2020" name="Nat. Food">
        <title>A phased Vanilla planifolia genome enables genetic improvement of flavour and production.</title>
        <authorList>
            <person name="Hasing T."/>
            <person name="Tang H."/>
            <person name="Brym M."/>
            <person name="Khazi F."/>
            <person name="Huang T."/>
            <person name="Chambers A.H."/>
        </authorList>
    </citation>
    <scope>NUCLEOTIDE SEQUENCE [LARGE SCALE GENOMIC DNA]</scope>
    <source>
        <tissue evidence="1">Leaf</tissue>
    </source>
</reference>
<dbReference type="AlphaFoldDB" id="A0A835U2R6"/>
<sequence>MKETMEGYPLRVDHADSKFGTKADCQSCHLVGAKTHNTCTMVILPSSIDPSQPSTVSLLEEWYA</sequence>
<protein>
    <submittedName>
        <fullName evidence="1">Uncharacterized protein</fullName>
    </submittedName>
</protein>
<organism evidence="1 2">
    <name type="scientific">Vanilla planifolia</name>
    <name type="common">Vanilla</name>
    <dbReference type="NCBI Taxonomy" id="51239"/>
    <lineage>
        <taxon>Eukaryota</taxon>
        <taxon>Viridiplantae</taxon>
        <taxon>Streptophyta</taxon>
        <taxon>Embryophyta</taxon>
        <taxon>Tracheophyta</taxon>
        <taxon>Spermatophyta</taxon>
        <taxon>Magnoliopsida</taxon>
        <taxon>Liliopsida</taxon>
        <taxon>Asparagales</taxon>
        <taxon>Orchidaceae</taxon>
        <taxon>Vanilloideae</taxon>
        <taxon>Vanilleae</taxon>
        <taxon>Vanilla</taxon>
    </lineage>
</organism>